<evidence type="ECO:0000256" key="8">
    <source>
        <dbReference type="ARBA" id="ARBA00023012"/>
    </source>
</evidence>
<evidence type="ECO:0000256" key="7">
    <source>
        <dbReference type="ARBA" id="ARBA00022840"/>
    </source>
</evidence>
<feature type="transmembrane region" description="Helical" evidence="9">
    <location>
        <begin position="115"/>
        <end position="135"/>
    </location>
</feature>
<dbReference type="GO" id="GO:0016020">
    <property type="term" value="C:membrane"/>
    <property type="evidence" value="ECO:0007669"/>
    <property type="project" value="InterPro"/>
</dbReference>
<protein>
    <recommendedName>
        <fullName evidence="2">histidine kinase</fullName>
        <ecNumber evidence="2">2.7.13.3</ecNumber>
    </recommendedName>
</protein>
<evidence type="ECO:0000313" key="12">
    <source>
        <dbReference type="Proteomes" id="UP000482800"/>
    </source>
</evidence>
<evidence type="ECO:0000256" key="6">
    <source>
        <dbReference type="ARBA" id="ARBA00022777"/>
    </source>
</evidence>
<keyword evidence="3" id="KW-0597">Phosphoprotein</keyword>
<dbReference type="CDD" id="cd16917">
    <property type="entry name" value="HATPase_UhpB-NarQ-NarX-like"/>
    <property type="match status" value="1"/>
</dbReference>
<feature type="transmembrane region" description="Helical" evidence="9">
    <location>
        <begin position="226"/>
        <end position="244"/>
    </location>
</feature>
<dbReference type="GO" id="GO:0046983">
    <property type="term" value="F:protein dimerization activity"/>
    <property type="evidence" value="ECO:0007669"/>
    <property type="project" value="InterPro"/>
</dbReference>
<dbReference type="GO" id="GO:0005524">
    <property type="term" value="F:ATP binding"/>
    <property type="evidence" value="ECO:0007669"/>
    <property type="project" value="UniProtKB-KW"/>
</dbReference>
<dbReference type="InterPro" id="IPR050482">
    <property type="entry name" value="Sensor_HK_TwoCompSys"/>
</dbReference>
<gene>
    <name evidence="11" type="ORF">Phou_051910</name>
</gene>
<dbReference type="InterPro" id="IPR003594">
    <property type="entry name" value="HATPase_dom"/>
</dbReference>
<feature type="transmembrane region" description="Helical" evidence="9">
    <location>
        <begin position="31"/>
        <end position="50"/>
    </location>
</feature>
<feature type="transmembrane region" description="Helical" evidence="9">
    <location>
        <begin position="82"/>
        <end position="103"/>
    </location>
</feature>
<dbReference type="Pfam" id="PF02518">
    <property type="entry name" value="HATPase_c"/>
    <property type="match status" value="1"/>
</dbReference>
<sequence length="571" mass="59591">MVHTLVAAGVLLAAVVLPCKAVDVEHSVWESVFTGFSGLLFLGAGAVAHHRRPDNRVGLLMVLVGVGWFAEDVRFIPFALTHTLGLMLSTASSGFLAHLVLAFPTGRLGSRPLQWLVAAAYVAVFGLTPLGALFQDVSHIGPDYQRNLLFIDSPAMLAAVAAVVAAIGASVAGAVAGVLVWRWVRATPPQRRLVGPVLLTFLLGGAASATGNALSQFDAVRIGALTVYKVAFCVLPLVFLAGVLRVRLGRTAVAELLVDLQRPLSPAELRDRLAAALGDPTLQVGYWRPDATELVDAAGAPLPLPPPGSGRTVTYVDRAGQRVAALLHDAALCEDGHVLRAVTAAAGLTLENQRLTAEVRAQLGEVRASRARIVTAVTEERRRMERDLHDGVQQHVVAAAIGIRAVESQLGSETGDGARVLLRACGEGLDTALSDLRSLARGIHPAILSEDGLVAALQSLVERMHAPVELAAAEIPRLPLAVEATAYFVVAEAVTNAMKHAHADRIRITVEPARGAIRVTVDDDGIGGAAVTAGSGLLGLADRVRALDGDLSVRSLPGQGTTVTAILPAGA</sequence>
<dbReference type="SUPFAM" id="SSF55874">
    <property type="entry name" value="ATPase domain of HSP90 chaperone/DNA topoisomerase II/histidine kinase"/>
    <property type="match status" value="1"/>
</dbReference>
<keyword evidence="8" id="KW-0902">Two-component regulatory system</keyword>
<proteinExistence type="predicted"/>
<dbReference type="InterPro" id="IPR011712">
    <property type="entry name" value="Sig_transdc_His_kin_sub3_dim/P"/>
</dbReference>
<dbReference type="InterPro" id="IPR036890">
    <property type="entry name" value="HATPase_C_sf"/>
</dbReference>
<keyword evidence="9" id="KW-0812">Transmembrane</keyword>
<keyword evidence="12" id="KW-1185">Reference proteome</keyword>
<keyword evidence="9" id="KW-1133">Transmembrane helix</keyword>
<feature type="transmembrane region" description="Helical" evidence="9">
    <location>
        <begin position="193"/>
        <end position="214"/>
    </location>
</feature>
<dbReference type="Gene3D" id="3.30.565.10">
    <property type="entry name" value="Histidine kinase-like ATPase, C-terminal domain"/>
    <property type="match status" value="1"/>
</dbReference>
<evidence type="ECO:0000256" key="1">
    <source>
        <dbReference type="ARBA" id="ARBA00000085"/>
    </source>
</evidence>
<feature type="transmembrane region" description="Helical" evidence="9">
    <location>
        <begin position="57"/>
        <end position="76"/>
    </location>
</feature>
<reference evidence="11 12" key="2">
    <citation type="submission" date="2020-03" db="EMBL/GenBank/DDBJ databases">
        <authorList>
            <person name="Ichikawa N."/>
            <person name="Kimura A."/>
            <person name="Kitahashi Y."/>
            <person name="Uohara A."/>
        </authorList>
    </citation>
    <scope>NUCLEOTIDE SEQUENCE [LARGE SCALE GENOMIC DNA]</scope>
    <source>
        <strain evidence="11 12">NBRC 108639</strain>
    </source>
</reference>
<keyword evidence="6" id="KW-0418">Kinase</keyword>
<dbReference type="EMBL" id="BLPF01000002">
    <property type="protein sequence ID" value="GFJ81011.1"/>
    <property type="molecule type" value="Genomic_DNA"/>
</dbReference>
<dbReference type="PANTHER" id="PTHR24421:SF10">
    <property type="entry name" value="NITRATE_NITRITE SENSOR PROTEIN NARQ"/>
    <property type="match status" value="1"/>
</dbReference>
<name>A0A6V8KEX4_9ACTN</name>
<evidence type="ECO:0000256" key="4">
    <source>
        <dbReference type="ARBA" id="ARBA00022679"/>
    </source>
</evidence>
<dbReference type="SMART" id="SM00387">
    <property type="entry name" value="HATPase_c"/>
    <property type="match status" value="1"/>
</dbReference>
<feature type="domain" description="Histidine kinase/HSP90-like ATPase" evidence="10">
    <location>
        <begin position="481"/>
        <end position="571"/>
    </location>
</feature>
<feature type="transmembrane region" description="Helical" evidence="9">
    <location>
        <begin position="155"/>
        <end position="181"/>
    </location>
</feature>
<organism evidence="11 12">
    <name type="scientific">Phytohabitans houttuyneae</name>
    <dbReference type="NCBI Taxonomy" id="1076126"/>
    <lineage>
        <taxon>Bacteria</taxon>
        <taxon>Bacillati</taxon>
        <taxon>Actinomycetota</taxon>
        <taxon>Actinomycetes</taxon>
        <taxon>Micromonosporales</taxon>
        <taxon>Micromonosporaceae</taxon>
    </lineage>
</organism>
<evidence type="ECO:0000313" key="11">
    <source>
        <dbReference type="EMBL" id="GFJ81011.1"/>
    </source>
</evidence>
<keyword evidence="4" id="KW-0808">Transferase</keyword>
<evidence type="ECO:0000256" key="2">
    <source>
        <dbReference type="ARBA" id="ARBA00012438"/>
    </source>
</evidence>
<dbReference type="Gene3D" id="1.20.5.1930">
    <property type="match status" value="1"/>
</dbReference>
<keyword evidence="9" id="KW-0472">Membrane</keyword>
<accession>A0A6V8KEX4</accession>
<dbReference type="EC" id="2.7.13.3" evidence="2"/>
<dbReference type="Proteomes" id="UP000482800">
    <property type="component" value="Unassembled WGS sequence"/>
</dbReference>
<dbReference type="AlphaFoldDB" id="A0A6V8KEX4"/>
<evidence type="ECO:0000256" key="5">
    <source>
        <dbReference type="ARBA" id="ARBA00022741"/>
    </source>
</evidence>
<evidence type="ECO:0000259" key="10">
    <source>
        <dbReference type="SMART" id="SM00387"/>
    </source>
</evidence>
<keyword evidence="7" id="KW-0067">ATP-binding</keyword>
<dbReference type="GO" id="GO:0000155">
    <property type="term" value="F:phosphorelay sensor kinase activity"/>
    <property type="evidence" value="ECO:0007669"/>
    <property type="project" value="InterPro"/>
</dbReference>
<dbReference type="Pfam" id="PF07730">
    <property type="entry name" value="HisKA_3"/>
    <property type="match status" value="1"/>
</dbReference>
<comment type="catalytic activity">
    <reaction evidence="1">
        <text>ATP + protein L-histidine = ADP + protein N-phospho-L-histidine.</text>
        <dbReference type="EC" id="2.7.13.3"/>
    </reaction>
</comment>
<evidence type="ECO:0000256" key="9">
    <source>
        <dbReference type="SAM" id="Phobius"/>
    </source>
</evidence>
<keyword evidence="5" id="KW-0547">Nucleotide-binding</keyword>
<evidence type="ECO:0000256" key="3">
    <source>
        <dbReference type="ARBA" id="ARBA00022553"/>
    </source>
</evidence>
<reference evidence="11 12" key="1">
    <citation type="submission" date="2020-03" db="EMBL/GenBank/DDBJ databases">
        <title>Whole genome shotgun sequence of Phytohabitans houttuyneae NBRC 108639.</title>
        <authorList>
            <person name="Komaki H."/>
            <person name="Tamura T."/>
        </authorList>
    </citation>
    <scope>NUCLEOTIDE SEQUENCE [LARGE SCALE GENOMIC DNA]</scope>
    <source>
        <strain evidence="11 12">NBRC 108639</strain>
    </source>
</reference>
<comment type="caution">
    <text evidence="11">The sequence shown here is derived from an EMBL/GenBank/DDBJ whole genome shotgun (WGS) entry which is preliminary data.</text>
</comment>
<dbReference type="PANTHER" id="PTHR24421">
    <property type="entry name" value="NITRATE/NITRITE SENSOR PROTEIN NARX-RELATED"/>
    <property type="match status" value="1"/>
</dbReference>